<name>A0ABR5FA41_9MYCO</name>
<keyword evidence="2" id="KW-1185">Reference proteome</keyword>
<reference evidence="1 2" key="1">
    <citation type="submission" date="2015-05" db="EMBL/GenBank/DDBJ databases">
        <title>Genome sequence of Mycobacterium heraklionense Davo strain.</title>
        <authorList>
            <person name="Greninger A.L."/>
            <person name="Cunningham G."/>
            <person name="Miller S."/>
        </authorList>
    </citation>
    <scope>NUCLEOTIDE SEQUENCE [LARGE SCALE GENOMIC DNA]</scope>
    <source>
        <strain evidence="1 2">Davo</strain>
    </source>
</reference>
<evidence type="ECO:0000313" key="1">
    <source>
        <dbReference type="EMBL" id="KLO25912.1"/>
    </source>
</evidence>
<gene>
    <name evidence="1" type="ORF">ABW16_21630</name>
</gene>
<protein>
    <recommendedName>
        <fullName evidence="3">DUF1876 domain-containing protein</fullName>
    </recommendedName>
</protein>
<evidence type="ECO:0008006" key="3">
    <source>
        <dbReference type="Google" id="ProtNLM"/>
    </source>
</evidence>
<accession>A0ABR5FA41</accession>
<proteinExistence type="predicted"/>
<dbReference type="RefSeq" id="WP_047321250.1">
    <property type="nucleotide sequence ID" value="NZ_LDPO01000027.1"/>
</dbReference>
<sequence>MFAVTTDHQIVPFSDDQMALFDAKTGNRIALAVRESEAWTVSADGIDDRSAEDRPAAITALLDAAIEALGGTGYSTMVPHGLAEQP</sequence>
<comment type="caution">
    <text evidence="1">The sequence shown here is derived from an EMBL/GenBank/DDBJ whole genome shotgun (WGS) entry which is preliminary data.</text>
</comment>
<evidence type="ECO:0000313" key="2">
    <source>
        <dbReference type="Proteomes" id="UP000036464"/>
    </source>
</evidence>
<organism evidence="1 2">
    <name type="scientific">Mycolicibacter heraklionensis</name>
    <dbReference type="NCBI Taxonomy" id="512402"/>
    <lineage>
        <taxon>Bacteria</taxon>
        <taxon>Bacillati</taxon>
        <taxon>Actinomycetota</taxon>
        <taxon>Actinomycetes</taxon>
        <taxon>Mycobacteriales</taxon>
        <taxon>Mycobacteriaceae</taxon>
        <taxon>Mycolicibacter</taxon>
    </lineage>
</organism>
<dbReference type="Proteomes" id="UP000036464">
    <property type="component" value="Unassembled WGS sequence"/>
</dbReference>
<dbReference type="EMBL" id="LDPO01000027">
    <property type="protein sequence ID" value="KLO25912.1"/>
    <property type="molecule type" value="Genomic_DNA"/>
</dbReference>